<evidence type="ECO:0000256" key="2">
    <source>
        <dbReference type="SAM" id="SignalP"/>
    </source>
</evidence>
<dbReference type="InterPro" id="IPR050266">
    <property type="entry name" value="AB_hydrolase_sf"/>
</dbReference>
<feature type="domain" description="AB hydrolase-1" evidence="3">
    <location>
        <begin position="59"/>
        <end position="280"/>
    </location>
</feature>
<dbReference type="Pfam" id="PF00561">
    <property type="entry name" value="Abhydrolase_1"/>
    <property type="match status" value="1"/>
</dbReference>
<proteinExistence type="predicted"/>
<dbReference type="SUPFAM" id="SSF53474">
    <property type="entry name" value="alpha/beta-Hydrolases"/>
    <property type="match status" value="1"/>
</dbReference>
<accession>A0A2W5SF63</accession>
<name>A0A2W5SF63_CERSP</name>
<keyword evidence="2" id="KW-0732">Signal</keyword>
<evidence type="ECO:0000259" key="3">
    <source>
        <dbReference type="Pfam" id="PF00561"/>
    </source>
</evidence>
<protein>
    <submittedName>
        <fullName evidence="4">Alpha/beta hydrolase</fullName>
    </submittedName>
</protein>
<dbReference type="InterPro" id="IPR029058">
    <property type="entry name" value="AB_hydrolase_fold"/>
</dbReference>
<evidence type="ECO:0000313" key="4">
    <source>
        <dbReference type="EMBL" id="PZR00507.1"/>
    </source>
</evidence>
<dbReference type="GO" id="GO:0016020">
    <property type="term" value="C:membrane"/>
    <property type="evidence" value="ECO:0007669"/>
    <property type="project" value="TreeGrafter"/>
</dbReference>
<dbReference type="PANTHER" id="PTHR43798">
    <property type="entry name" value="MONOACYLGLYCEROL LIPASE"/>
    <property type="match status" value="1"/>
</dbReference>
<dbReference type="GO" id="GO:0016787">
    <property type="term" value="F:hydrolase activity"/>
    <property type="evidence" value="ECO:0007669"/>
    <property type="project" value="UniProtKB-KW"/>
</dbReference>
<feature type="signal peptide" evidence="2">
    <location>
        <begin position="1"/>
        <end position="22"/>
    </location>
</feature>
<organism evidence="4 5">
    <name type="scientific">Cereibacter sphaeroides</name>
    <name type="common">Rhodobacter sphaeroides</name>
    <dbReference type="NCBI Taxonomy" id="1063"/>
    <lineage>
        <taxon>Bacteria</taxon>
        <taxon>Pseudomonadati</taxon>
        <taxon>Pseudomonadota</taxon>
        <taxon>Alphaproteobacteria</taxon>
        <taxon>Rhodobacterales</taxon>
        <taxon>Paracoccaceae</taxon>
        <taxon>Cereibacter</taxon>
    </lineage>
</organism>
<dbReference type="PRINTS" id="PR00111">
    <property type="entry name" value="ABHYDROLASE"/>
</dbReference>
<keyword evidence="1 4" id="KW-0378">Hydrolase</keyword>
<reference evidence="4 5" key="1">
    <citation type="submission" date="2017-08" db="EMBL/GenBank/DDBJ databases">
        <title>Infants hospitalized years apart are colonized by the same room-sourced microbial strains.</title>
        <authorList>
            <person name="Brooks B."/>
            <person name="Olm M.R."/>
            <person name="Firek B.A."/>
            <person name="Baker R."/>
            <person name="Thomas B.C."/>
            <person name="Morowitz M.J."/>
            <person name="Banfield J.F."/>
        </authorList>
    </citation>
    <scope>NUCLEOTIDE SEQUENCE [LARGE SCALE GENOMIC DNA]</scope>
    <source>
        <strain evidence="4">S2_003_000_R2_11</strain>
    </source>
</reference>
<dbReference type="Gene3D" id="3.40.50.1820">
    <property type="entry name" value="alpha/beta hydrolase"/>
    <property type="match status" value="1"/>
</dbReference>
<comment type="caution">
    <text evidence="4">The sequence shown here is derived from an EMBL/GenBank/DDBJ whole genome shotgun (WGS) entry which is preliminary data.</text>
</comment>
<sequence length="294" mass="31603">MGLVRLGMTLAAMLFAAGVALADTAIPSQDGWVGARQTVTTANGQQLSYVAFGAEDGLPLILLHGYTDNSRSWSLLAPYFKDRRVIAVDLRGHGGSAAPACCYGLDSLADDLGGFMDAMNIEKADIVGHSLGSMTAGTFAALHPERVNKLVLISTAFKAPQGASDWLWANVPSLPDKIDPDSQFMKDWYYNPNPVPADYIDRERAESAATPKQVWMGVLTGLTLADWSGLVPRITAPTLILWGDQDGLFDAASQEAVKAAFPKAEYQAYPGFGHNMFWETPETVGARITGFLSE</sequence>
<feature type="chain" id="PRO_5016094623" evidence="2">
    <location>
        <begin position="23"/>
        <end position="294"/>
    </location>
</feature>
<dbReference type="EMBL" id="QFQS01000001">
    <property type="protein sequence ID" value="PZR00507.1"/>
    <property type="molecule type" value="Genomic_DNA"/>
</dbReference>
<evidence type="ECO:0000313" key="5">
    <source>
        <dbReference type="Proteomes" id="UP000248975"/>
    </source>
</evidence>
<gene>
    <name evidence="4" type="ORF">DI533_08080</name>
</gene>
<evidence type="ECO:0000256" key="1">
    <source>
        <dbReference type="ARBA" id="ARBA00022801"/>
    </source>
</evidence>
<dbReference type="Proteomes" id="UP000248975">
    <property type="component" value="Unassembled WGS sequence"/>
</dbReference>
<dbReference type="InterPro" id="IPR000073">
    <property type="entry name" value="AB_hydrolase_1"/>
</dbReference>
<dbReference type="AlphaFoldDB" id="A0A2W5SF63"/>
<dbReference type="PANTHER" id="PTHR43798:SF31">
    <property type="entry name" value="AB HYDROLASE SUPERFAMILY PROTEIN YCLE"/>
    <property type="match status" value="1"/>
</dbReference>